<feature type="region of interest" description="Disordered" evidence="1">
    <location>
        <begin position="132"/>
        <end position="159"/>
    </location>
</feature>
<dbReference type="EMBL" id="CAMPGE010009802">
    <property type="protein sequence ID" value="CAI2368666.1"/>
    <property type="molecule type" value="Genomic_DNA"/>
</dbReference>
<feature type="compositionally biased region" description="Polar residues" evidence="1">
    <location>
        <begin position="240"/>
        <end position="254"/>
    </location>
</feature>
<evidence type="ECO:0000256" key="1">
    <source>
        <dbReference type="SAM" id="MobiDB-lite"/>
    </source>
</evidence>
<protein>
    <submittedName>
        <fullName evidence="2">Uncharacterized protein</fullName>
    </submittedName>
</protein>
<reference evidence="2" key="1">
    <citation type="submission" date="2023-07" db="EMBL/GenBank/DDBJ databases">
        <authorList>
            <consortium name="AG Swart"/>
            <person name="Singh M."/>
            <person name="Singh A."/>
            <person name="Seah K."/>
            <person name="Emmerich C."/>
        </authorList>
    </citation>
    <scope>NUCLEOTIDE SEQUENCE</scope>
    <source>
        <strain evidence="2">DP1</strain>
    </source>
</reference>
<evidence type="ECO:0000313" key="3">
    <source>
        <dbReference type="Proteomes" id="UP001295684"/>
    </source>
</evidence>
<sequence>MNSQENHRMIFPIVKDSLLNKTLPNNSIGKGPQRLAESLDCCKIVRKGDMYDALQTFENDYPCRYEGRISSGTKSKLAILIFTGTEFKIIPIRRAQEYVNFKPVVQVSRAIKKKLLKLETLTKEEKLELKFKNQPNKNSCNKDSDDEEEPAEEEDPKDLKMTLQEKLKEQEQQRIQQEEIEYRRQRYDKARKRIEEQDNELDNNFDAEHDLFADDGEDDKLRHEKSDKENEFEDDLSPAFQKQQELPVESNTNRVAEEVKNMEEIIRKADQMESDSSSSGSDIEMDDENNRSILIESVKLFVGKTKLPVKQPAKKKSQASEKKSKPSPVYTADAALEDTSASPSQQKESPTSPDTQEASPKPNGGHDPSFGGFDGYLSGAEEPDTSHG</sequence>
<gene>
    <name evidence="2" type="ORF">ECRASSUSDP1_LOCUS9962</name>
</gene>
<keyword evidence="3" id="KW-1185">Reference proteome</keyword>
<dbReference type="AlphaFoldDB" id="A0AAD1XF34"/>
<name>A0AAD1XF34_EUPCR</name>
<comment type="caution">
    <text evidence="2">The sequence shown here is derived from an EMBL/GenBank/DDBJ whole genome shotgun (WGS) entry which is preliminary data.</text>
</comment>
<organism evidence="2 3">
    <name type="scientific">Euplotes crassus</name>
    <dbReference type="NCBI Taxonomy" id="5936"/>
    <lineage>
        <taxon>Eukaryota</taxon>
        <taxon>Sar</taxon>
        <taxon>Alveolata</taxon>
        <taxon>Ciliophora</taxon>
        <taxon>Intramacronucleata</taxon>
        <taxon>Spirotrichea</taxon>
        <taxon>Hypotrichia</taxon>
        <taxon>Euplotida</taxon>
        <taxon>Euplotidae</taxon>
        <taxon>Moneuplotes</taxon>
    </lineage>
</organism>
<feature type="compositionally biased region" description="Polar residues" evidence="1">
    <location>
        <begin position="339"/>
        <end position="358"/>
    </location>
</feature>
<feature type="region of interest" description="Disordered" evidence="1">
    <location>
        <begin position="305"/>
        <end position="388"/>
    </location>
</feature>
<evidence type="ECO:0000313" key="2">
    <source>
        <dbReference type="EMBL" id="CAI2368666.1"/>
    </source>
</evidence>
<dbReference type="Proteomes" id="UP001295684">
    <property type="component" value="Unassembled WGS sequence"/>
</dbReference>
<feature type="compositionally biased region" description="Acidic residues" evidence="1">
    <location>
        <begin position="144"/>
        <end position="156"/>
    </location>
</feature>
<feature type="compositionally biased region" description="Basic and acidic residues" evidence="1">
    <location>
        <begin position="255"/>
        <end position="271"/>
    </location>
</feature>
<proteinExistence type="predicted"/>
<accession>A0AAD1XF34</accession>
<feature type="compositionally biased region" description="Basic and acidic residues" evidence="1">
    <location>
        <begin position="219"/>
        <end position="229"/>
    </location>
</feature>
<feature type="region of interest" description="Disordered" evidence="1">
    <location>
        <begin position="197"/>
        <end position="289"/>
    </location>
</feature>